<evidence type="ECO:0000256" key="3">
    <source>
        <dbReference type="ARBA" id="ARBA00022452"/>
    </source>
</evidence>
<dbReference type="SUPFAM" id="SSF56935">
    <property type="entry name" value="Porins"/>
    <property type="match status" value="1"/>
</dbReference>
<proteinExistence type="inferred from homology"/>
<dbReference type="SUPFAM" id="SSF49464">
    <property type="entry name" value="Carboxypeptidase regulatory domain-like"/>
    <property type="match status" value="1"/>
</dbReference>
<evidence type="ECO:0000256" key="4">
    <source>
        <dbReference type="ARBA" id="ARBA00022692"/>
    </source>
</evidence>
<comment type="similarity">
    <text evidence="8 9">Belongs to the TonB-dependent receptor family.</text>
</comment>
<dbReference type="RefSeq" id="WP_109648975.1">
    <property type="nucleotide sequence ID" value="NZ_JACWLN010000010.1"/>
</dbReference>
<dbReference type="EMBL" id="JACWLN010000010">
    <property type="protein sequence ID" value="MBD1262381.1"/>
    <property type="molecule type" value="Genomic_DNA"/>
</dbReference>
<comment type="subcellular location">
    <subcellularLocation>
        <location evidence="1 8">Cell outer membrane</location>
        <topology evidence="1 8">Multi-pass membrane protein</topology>
    </subcellularLocation>
</comment>
<keyword evidence="13" id="KW-0675">Receptor</keyword>
<name>A0A316E965_9FLAO</name>
<evidence type="ECO:0000259" key="12">
    <source>
        <dbReference type="Pfam" id="PF07715"/>
    </source>
</evidence>
<dbReference type="InterPro" id="IPR012910">
    <property type="entry name" value="Plug_dom"/>
</dbReference>
<evidence type="ECO:0000313" key="13">
    <source>
        <dbReference type="EMBL" id="MBD1262381.1"/>
    </source>
</evidence>
<keyword evidence="6 8" id="KW-0472">Membrane</keyword>
<reference evidence="13 16" key="2">
    <citation type="submission" date="2020-07" db="EMBL/GenBank/DDBJ databases">
        <title>The draft genome sequence of Maribacter polysiphoniae KCTC 22021.</title>
        <authorList>
            <person name="Mu L."/>
        </authorList>
    </citation>
    <scope>NUCLEOTIDE SEQUENCE [LARGE SCALE GENOMIC DNA]</scope>
    <source>
        <strain evidence="13 16">KCTC 22021</strain>
    </source>
</reference>
<evidence type="ECO:0000256" key="8">
    <source>
        <dbReference type="PROSITE-ProRule" id="PRU01360"/>
    </source>
</evidence>
<dbReference type="Gene3D" id="2.60.40.1120">
    <property type="entry name" value="Carboxypeptidase-like, regulatory domain"/>
    <property type="match status" value="1"/>
</dbReference>
<keyword evidence="3 8" id="KW-1134">Transmembrane beta strand</keyword>
<evidence type="ECO:0000313" key="14">
    <source>
        <dbReference type="EMBL" id="PWK26082.1"/>
    </source>
</evidence>
<evidence type="ECO:0000256" key="6">
    <source>
        <dbReference type="ARBA" id="ARBA00023136"/>
    </source>
</evidence>
<dbReference type="GO" id="GO:0009279">
    <property type="term" value="C:cell outer membrane"/>
    <property type="evidence" value="ECO:0007669"/>
    <property type="project" value="UniProtKB-SubCell"/>
</dbReference>
<evidence type="ECO:0000313" key="15">
    <source>
        <dbReference type="Proteomes" id="UP000245667"/>
    </source>
</evidence>
<dbReference type="NCBIfam" id="TIGR04057">
    <property type="entry name" value="SusC_RagA_signa"/>
    <property type="match status" value="1"/>
</dbReference>
<comment type="caution">
    <text evidence="14">The sequence shown here is derived from an EMBL/GenBank/DDBJ whole genome shotgun (WGS) entry which is preliminary data.</text>
</comment>
<dbReference type="EMBL" id="QGGQ01000001">
    <property type="protein sequence ID" value="PWK26082.1"/>
    <property type="molecule type" value="Genomic_DNA"/>
</dbReference>
<dbReference type="Proteomes" id="UP000651837">
    <property type="component" value="Unassembled WGS sequence"/>
</dbReference>
<reference evidence="14 15" key="1">
    <citation type="submission" date="2018-05" db="EMBL/GenBank/DDBJ databases">
        <title>Genomic Encyclopedia of Archaeal and Bacterial Type Strains, Phase II (KMG-II): from individual species to whole genera.</title>
        <authorList>
            <person name="Goeker M."/>
        </authorList>
    </citation>
    <scope>NUCLEOTIDE SEQUENCE [LARGE SCALE GENOMIC DNA]</scope>
    <source>
        <strain evidence="14 15">DSM 23514</strain>
    </source>
</reference>
<feature type="signal peptide" evidence="10">
    <location>
        <begin position="1"/>
        <end position="21"/>
    </location>
</feature>
<protein>
    <submittedName>
        <fullName evidence="13">TonB-dependent receptor</fullName>
    </submittedName>
    <submittedName>
        <fullName evidence="14">TonB-linked SusC/RagA family outer membrane protein</fullName>
    </submittedName>
</protein>
<dbReference type="InterPro" id="IPR037066">
    <property type="entry name" value="Plug_dom_sf"/>
</dbReference>
<dbReference type="Gene3D" id="2.40.170.20">
    <property type="entry name" value="TonB-dependent receptor, beta-barrel domain"/>
    <property type="match status" value="1"/>
</dbReference>
<evidence type="ECO:0000256" key="1">
    <source>
        <dbReference type="ARBA" id="ARBA00004571"/>
    </source>
</evidence>
<evidence type="ECO:0000256" key="7">
    <source>
        <dbReference type="ARBA" id="ARBA00023237"/>
    </source>
</evidence>
<sequence length="1039" mass="114208">MNLKSRLILMVILLFNISLFAQDGYVLSGTVTDGDNVPIPGVNVVILKTTRGTATDFDGLYQLEVSSGDVLQFSYLGYVTQTFIISNQKELNVTMKEDASQLEEVVVIGYGTQKKSHTTGSISKVVNDDLDQIALARVDDALVGQVSGVNIQATDGEAGSAPTISIRGVGSMAGDSTPLVVVDGVIVDADFLGSLNMNDVQSFEILKDAASSAIYGSKGANGIIMISTKSGLEGKTKINYSTFTGYKEARHSEPYTFSIAETAAAELAATGTLSDRTRYKQLIGIDRSWQDVIFDGGTITSHSLTARGGNDKTKFSTGLNYSHDEGVLLTDDFKKYGLRLKVDTKISDKVSIGANFSPSYTNRRRFDGSTHDILRQTNWLPVYHDANSIQFLNRVRDGGVYADVQIGDYALQRHFDDYDLETGTPVVSGTDISNTSNTNPAAKVLERDRRDKKFKLFGSVYGDIEIADGLNFRTTLSGSYQDTKRTRWQGVESNRNGASAASMNEIGQREIYLISDNFFSYNRSFGKHDFSAILGVSAESRKWSFSTITGTGYTSDDVKQIVNATTISDADAFEWEKKTIGYVSRFNYAYDNKYLASLSIRRDGSSIFGSDFKYGNFPAASIGWNVGNEEFLADSDVVSALKFRASYGVTGNDRLNTGSVDPDSSSSSSNLSTGNVLVDYYPSLALLGATTAVVDGNLTGGFNALNIANPELQWERLVEFNPGVDFGLFKNAISGSLDYYRRTSDQLLLDNPVSVTTGFDSALVNLGEVRNEGVEFELRTRNISQDNFRWSSTLIATTNKNTLVDFADSNGQITNVDSKRAAEWINLEGQPISTFYGWVVDRDIPLEYLNDPYHPIGGEAQDVYVKDLNGDGIIDDEDKAALGDPYPELVWSFTNDFKIGDFDLSFMFQGSHGAEVRNMGDQYIFNHFNSSQDFNPDITPDQEFIKQKIFTDDIIQDASYIALRNVNVGYTFPSDFVSKYGISKLRIYAAGQNLMYKTADNYTGFNPESIDKTSPTTYGYQRAGSPIYRTISIGLNLDF</sequence>
<organism evidence="14 15">
    <name type="scientific">Maribacter polysiphoniae</name>
    <dbReference type="NCBI Taxonomy" id="429344"/>
    <lineage>
        <taxon>Bacteria</taxon>
        <taxon>Pseudomonadati</taxon>
        <taxon>Bacteroidota</taxon>
        <taxon>Flavobacteriia</taxon>
        <taxon>Flavobacteriales</taxon>
        <taxon>Flavobacteriaceae</taxon>
        <taxon>Maribacter</taxon>
    </lineage>
</organism>
<evidence type="ECO:0000256" key="10">
    <source>
        <dbReference type="SAM" id="SignalP"/>
    </source>
</evidence>
<evidence type="ECO:0000259" key="11">
    <source>
        <dbReference type="Pfam" id="PF00593"/>
    </source>
</evidence>
<evidence type="ECO:0000256" key="5">
    <source>
        <dbReference type="ARBA" id="ARBA00023077"/>
    </source>
</evidence>
<evidence type="ECO:0000256" key="9">
    <source>
        <dbReference type="RuleBase" id="RU003357"/>
    </source>
</evidence>
<dbReference type="InterPro" id="IPR000531">
    <property type="entry name" value="Beta-barrel_TonB"/>
</dbReference>
<dbReference type="Pfam" id="PF13715">
    <property type="entry name" value="CarbopepD_reg_2"/>
    <property type="match status" value="1"/>
</dbReference>
<dbReference type="Pfam" id="PF00593">
    <property type="entry name" value="TonB_dep_Rec_b-barrel"/>
    <property type="match status" value="1"/>
</dbReference>
<keyword evidence="2 8" id="KW-0813">Transport</keyword>
<feature type="domain" description="TonB-dependent receptor-like beta-barrel" evidence="11">
    <location>
        <begin position="417"/>
        <end position="994"/>
    </location>
</feature>
<dbReference type="Gene3D" id="2.170.130.10">
    <property type="entry name" value="TonB-dependent receptor, plug domain"/>
    <property type="match status" value="1"/>
</dbReference>
<keyword evidence="7 8" id="KW-0998">Cell outer membrane</keyword>
<evidence type="ECO:0000313" key="16">
    <source>
        <dbReference type="Proteomes" id="UP000651837"/>
    </source>
</evidence>
<keyword evidence="10" id="KW-0732">Signal</keyword>
<feature type="chain" id="PRO_5016332620" evidence="10">
    <location>
        <begin position="22"/>
        <end position="1039"/>
    </location>
</feature>
<evidence type="ECO:0000256" key="2">
    <source>
        <dbReference type="ARBA" id="ARBA00022448"/>
    </source>
</evidence>
<gene>
    <name evidence="13" type="ORF">HZY62_17415</name>
    <name evidence="14" type="ORF">LX92_00826</name>
</gene>
<keyword evidence="16" id="KW-1185">Reference proteome</keyword>
<dbReference type="PROSITE" id="PS52016">
    <property type="entry name" value="TONB_DEPENDENT_REC_3"/>
    <property type="match status" value="1"/>
</dbReference>
<dbReference type="Proteomes" id="UP000245667">
    <property type="component" value="Unassembled WGS sequence"/>
</dbReference>
<dbReference type="InterPro" id="IPR036942">
    <property type="entry name" value="Beta-barrel_TonB_sf"/>
</dbReference>
<dbReference type="InterPro" id="IPR039426">
    <property type="entry name" value="TonB-dep_rcpt-like"/>
</dbReference>
<dbReference type="InterPro" id="IPR023997">
    <property type="entry name" value="TonB-dep_OMP_SusC/RagA_CS"/>
</dbReference>
<keyword evidence="4 8" id="KW-0812">Transmembrane</keyword>
<keyword evidence="5 9" id="KW-0798">TonB box</keyword>
<dbReference type="InterPro" id="IPR008969">
    <property type="entry name" value="CarboxyPept-like_regulatory"/>
</dbReference>
<feature type="domain" description="TonB-dependent receptor plug" evidence="12">
    <location>
        <begin position="115"/>
        <end position="223"/>
    </location>
</feature>
<dbReference type="InterPro" id="IPR023996">
    <property type="entry name" value="TonB-dep_OMP_SusC/RagA"/>
</dbReference>
<accession>A0A316E965</accession>
<dbReference type="NCBIfam" id="TIGR04056">
    <property type="entry name" value="OMP_RagA_SusC"/>
    <property type="match status" value="1"/>
</dbReference>
<dbReference type="OrthoDB" id="9768177at2"/>
<dbReference type="AlphaFoldDB" id="A0A316E965"/>
<dbReference type="Pfam" id="PF07715">
    <property type="entry name" value="Plug"/>
    <property type="match status" value="1"/>
</dbReference>